<dbReference type="AlphaFoldDB" id="A0A6H0XIV1"/>
<comment type="subcellular location">
    <subcellularLocation>
        <location evidence="1">Mitochondrion</location>
    </subcellularLocation>
</comment>
<dbReference type="Gene3D" id="1.25.40.10">
    <property type="entry name" value="Tetratricopeptide repeat domain"/>
    <property type="match status" value="1"/>
</dbReference>
<keyword evidence="2" id="KW-0677">Repeat</keyword>
<keyword evidence="4" id="KW-0496">Mitochondrion</keyword>
<dbReference type="Pfam" id="PF12921">
    <property type="entry name" value="ATP13"/>
    <property type="match status" value="1"/>
</dbReference>
<dbReference type="GO" id="GO:0005739">
    <property type="term" value="C:mitochondrion"/>
    <property type="evidence" value="ECO:0007669"/>
    <property type="project" value="UniProtKB-SubCell"/>
</dbReference>
<evidence type="ECO:0000256" key="4">
    <source>
        <dbReference type="ARBA" id="ARBA00023128"/>
    </source>
</evidence>
<keyword evidence="3" id="KW-0809">Transit peptide</keyword>
<evidence type="ECO:0000313" key="7">
    <source>
        <dbReference type="Proteomes" id="UP000503462"/>
    </source>
</evidence>
<gene>
    <name evidence="6" type="ORF">AMS68_000170</name>
</gene>
<evidence type="ECO:0000256" key="1">
    <source>
        <dbReference type="ARBA" id="ARBA00004173"/>
    </source>
</evidence>
<evidence type="ECO:0000256" key="3">
    <source>
        <dbReference type="ARBA" id="ARBA00022946"/>
    </source>
</evidence>
<feature type="compositionally biased region" description="Polar residues" evidence="5">
    <location>
        <begin position="84"/>
        <end position="106"/>
    </location>
</feature>
<feature type="region of interest" description="Disordered" evidence="5">
    <location>
        <begin position="146"/>
        <end position="168"/>
    </location>
</feature>
<dbReference type="InterPro" id="IPR024319">
    <property type="entry name" value="ATPase_expression_mit"/>
</dbReference>
<organism evidence="6 7">
    <name type="scientific">Peltaster fructicola</name>
    <dbReference type="NCBI Taxonomy" id="286661"/>
    <lineage>
        <taxon>Eukaryota</taxon>
        <taxon>Fungi</taxon>
        <taxon>Dikarya</taxon>
        <taxon>Ascomycota</taxon>
        <taxon>Pezizomycotina</taxon>
        <taxon>Dothideomycetes</taxon>
        <taxon>Dothideomycetes incertae sedis</taxon>
        <taxon>Peltaster</taxon>
    </lineage>
</organism>
<reference evidence="6 7" key="1">
    <citation type="journal article" date="2016" name="Sci. Rep.">
        <title>Peltaster fructicola genome reveals evolution from an invasive phytopathogen to an ectophytic parasite.</title>
        <authorList>
            <person name="Xu C."/>
            <person name="Chen H."/>
            <person name="Gleason M.L."/>
            <person name="Xu J.R."/>
            <person name="Liu H."/>
            <person name="Zhang R."/>
            <person name="Sun G."/>
        </authorList>
    </citation>
    <scope>NUCLEOTIDE SEQUENCE [LARGE SCALE GENOMIC DNA]</scope>
    <source>
        <strain evidence="6 7">LNHT1506</strain>
    </source>
</reference>
<evidence type="ECO:0008006" key="8">
    <source>
        <dbReference type="Google" id="ProtNLM"/>
    </source>
</evidence>
<dbReference type="InterPro" id="IPR051240">
    <property type="entry name" value="Mito_RNA-Proc/Resp"/>
</dbReference>
<protein>
    <recommendedName>
        <fullName evidence="8">ATPase expression protein 2, mitochondrial</fullName>
    </recommendedName>
</protein>
<dbReference type="OrthoDB" id="185373at2759"/>
<feature type="region of interest" description="Disordered" evidence="5">
    <location>
        <begin position="750"/>
        <end position="774"/>
    </location>
</feature>
<dbReference type="GO" id="GO:0003729">
    <property type="term" value="F:mRNA binding"/>
    <property type="evidence" value="ECO:0007669"/>
    <property type="project" value="TreeGrafter"/>
</dbReference>
<dbReference type="InterPro" id="IPR011990">
    <property type="entry name" value="TPR-like_helical_dom_sf"/>
</dbReference>
<feature type="region of interest" description="Disordered" evidence="5">
    <location>
        <begin position="62"/>
        <end position="109"/>
    </location>
</feature>
<evidence type="ECO:0000313" key="6">
    <source>
        <dbReference type="EMBL" id="QIW94652.1"/>
    </source>
</evidence>
<feature type="compositionally biased region" description="Basic and acidic residues" evidence="5">
    <location>
        <begin position="149"/>
        <end position="160"/>
    </location>
</feature>
<dbReference type="EMBL" id="CP051139">
    <property type="protein sequence ID" value="QIW94652.1"/>
    <property type="molecule type" value="Genomic_DNA"/>
</dbReference>
<evidence type="ECO:0000256" key="2">
    <source>
        <dbReference type="ARBA" id="ARBA00022737"/>
    </source>
</evidence>
<name>A0A6H0XIV1_9PEZI</name>
<accession>A0A6H0XIV1</accession>
<sequence length="801" mass="92307">MNQNISSLLQRVSPWHAQVLVRSAPQTLRRRQSQRRHVLQRWTRVEQQRRAYASYDPFAFGASEKSQRSNDGAQTRSSDESGIESETSSDVIDNENTQRELSTSSHDAVHQYSPYAAELQTKEQESNDIYASSPSAQTFADIAGLNNRNSDHLNHERHEDDTDSESVISSQDAQYASTFAPMAPEEMSIDFDSTYLKLFRLDYRTQLPLALARKEPDLATRCIFAAHNANDTGFIQSISGPDFSAVLDLLKPSNFLHDLIYIHYSMSNAVVNNFGLKPMDRIAKDYGAVMRRLMDVRHYAGLPLTLHDYEAILGAAKDLQLAGLAGRAWYYLSTDGHKPNIKTYNSWISAQCYLGPKSAANRHQERVYPHNMRWRRAAWLHRAVFTFRVGDNGIVSNSEKLFADMQRESIQPDEESYCILIAAYALEGRIDGVAAMLNNIWKIDVELIMSGTDQGSPRMFDASDPLRPSKRLLFAATKAYCINNDLPTAVNLLMYLCRHYEIEVDEEQWTLLLEWVYVLSRPRKFSERQEGKAQGKLDIGTMLALWKTMVSPPYNIEPSSGMFDLLIRNLRFRDDQDDAMLEAMEAGRAQYREQAENRAARWRDVERLLLDKGAMSERAEVSIEHAVRAWELAKLRCVLDHNFLRTWLHHFLIHSEMFALKDFDAQRTARDIPMLLERWRKFAPRVVHYNIPTGHVELLFGSPERSAAHKEAQIAYNAHRQKLLANVSERIDQSWIINYDAPDHVRAQGWQHNQSRDLDHAHKRKRGQRRPSEEFLSSLRRALFDDRREVEDETKSEEQSR</sequence>
<dbReference type="PANTHER" id="PTHR47933">
    <property type="entry name" value="PENTATRICOPEPTIDE REPEAT-CONTAINING PROTEIN 1, MITOCHONDRIAL"/>
    <property type="match status" value="1"/>
</dbReference>
<evidence type="ECO:0000256" key="5">
    <source>
        <dbReference type="SAM" id="MobiDB-lite"/>
    </source>
</evidence>
<keyword evidence="7" id="KW-1185">Reference proteome</keyword>
<dbReference type="PANTHER" id="PTHR47933:SF11">
    <property type="entry name" value="PENTATRICOPEPTIDE REPEAT-CONTAINING PROTEIN 2"/>
    <property type="match status" value="1"/>
</dbReference>
<proteinExistence type="predicted"/>
<dbReference type="Proteomes" id="UP000503462">
    <property type="component" value="Chromosome 1"/>
</dbReference>